<name>A0A1G6SZ41_9NOCA</name>
<organism evidence="1 2">
    <name type="scientific">Rhodococcus tukisamuensis</name>
    <dbReference type="NCBI Taxonomy" id="168276"/>
    <lineage>
        <taxon>Bacteria</taxon>
        <taxon>Bacillati</taxon>
        <taxon>Actinomycetota</taxon>
        <taxon>Actinomycetes</taxon>
        <taxon>Mycobacteriales</taxon>
        <taxon>Nocardiaceae</taxon>
        <taxon>Rhodococcus</taxon>
    </lineage>
</organism>
<evidence type="ECO:0000313" key="2">
    <source>
        <dbReference type="Proteomes" id="UP000199417"/>
    </source>
</evidence>
<dbReference type="Proteomes" id="UP000199417">
    <property type="component" value="Unassembled WGS sequence"/>
</dbReference>
<gene>
    <name evidence="1" type="ORF">SAMN05444580_103337</name>
</gene>
<reference evidence="1 2" key="1">
    <citation type="submission" date="2016-10" db="EMBL/GenBank/DDBJ databases">
        <authorList>
            <person name="de Groot N.N."/>
        </authorList>
    </citation>
    <scope>NUCLEOTIDE SEQUENCE [LARGE SCALE GENOMIC DNA]</scope>
    <source>
        <strain evidence="1 2">JCM 11308</strain>
    </source>
</reference>
<dbReference type="AlphaFoldDB" id="A0A1G6SZ41"/>
<evidence type="ECO:0000313" key="1">
    <source>
        <dbReference type="EMBL" id="SDD22240.1"/>
    </source>
</evidence>
<protein>
    <submittedName>
        <fullName evidence="1">Uncharacterized protein</fullName>
    </submittedName>
</protein>
<accession>A0A1G6SZ41</accession>
<keyword evidence="2" id="KW-1185">Reference proteome</keyword>
<dbReference type="RefSeq" id="WP_072846838.1">
    <property type="nucleotide sequence ID" value="NZ_FNAB01000003.1"/>
</dbReference>
<proteinExistence type="predicted"/>
<dbReference type="EMBL" id="FNAB01000003">
    <property type="protein sequence ID" value="SDD22240.1"/>
    <property type="molecule type" value="Genomic_DNA"/>
</dbReference>
<dbReference type="STRING" id="168276.SAMN05444580_103337"/>
<sequence length="218" mass="23855">MPTPQLLESLPDPEELRRRSIVLAALDAVMTTGASKYMYRPGWRTDESLASMDNGAGDEYSIVFGPNGTYIRGFDHESVMNTYDRAEAALWPGLTDHLPAVFRSYTDDFTLDGVPTMTVCLWWAVGDSSWNCSDFADPDGDVYADGASWMFGALTDWTLDGFLDHAAYYGCEMSPAVAHHLMASLPLTDEHIAVLNPAADATGVLADVEALRYPVQAD</sequence>